<reference evidence="2" key="1">
    <citation type="submission" date="2011-08" db="EMBL/GenBank/DDBJ databases">
        <title>The draft genome of Latimeria chalumnae.</title>
        <authorList>
            <person name="Di Palma F."/>
            <person name="Alfoldi J."/>
            <person name="Johnson J."/>
            <person name="Berlin A."/>
            <person name="Gnerre S."/>
            <person name="Jaffe D."/>
            <person name="MacCallum I."/>
            <person name="Young S."/>
            <person name="Walker B.J."/>
            <person name="Lander E."/>
            <person name="Lindblad-Toh K."/>
        </authorList>
    </citation>
    <scope>NUCLEOTIDE SEQUENCE [LARGE SCALE GENOMIC DNA]</scope>
    <source>
        <strain evidence="2">Wild caught</strain>
    </source>
</reference>
<dbReference type="Bgee" id="ENSLACG00000005354">
    <property type="expression patterns" value="Expressed in pectoral fin and 1 other cell type or tissue"/>
</dbReference>
<evidence type="ECO:0000313" key="2">
    <source>
        <dbReference type="Proteomes" id="UP000008672"/>
    </source>
</evidence>
<protein>
    <submittedName>
        <fullName evidence="1">Uncharacterized protein</fullName>
    </submittedName>
</protein>
<name>H3A8Q9_LATCH</name>
<dbReference type="Proteomes" id="UP000008672">
    <property type="component" value="Unassembled WGS sequence"/>
</dbReference>
<reference evidence="1" key="2">
    <citation type="submission" date="2025-08" db="UniProtKB">
        <authorList>
            <consortium name="Ensembl"/>
        </authorList>
    </citation>
    <scope>IDENTIFICATION</scope>
</reference>
<dbReference type="AlphaFoldDB" id="H3A8Q9"/>
<sequence length="76" mass="8807">MGKRGRPRKELKAEDVFLDSSSLDQQELENVTRQPFNDILNTSEDSSMEDINTFLQNVQMLLEAASYIEKIEKENK</sequence>
<dbReference type="HOGENOM" id="CLU_2628345_0_0_1"/>
<organism evidence="1 2">
    <name type="scientific">Latimeria chalumnae</name>
    <name type="common">Coelacanth</name>
    <dbReference type="NCBI Taxonomy" id="7897"/>
    <lineage>
        <taxon>Eukaryota</taxon>
        <taxon>Metazoa</taxon>
        <taxon>Chordata</taxon>
        <taxon>Craniata</taxon>
        <taxon>Vertebrata</taxon>
        <taxon>Euteleostomi</taxon>
        <taxon>Coelacanthiformes</taxon>
        <taxon>Coelacanthidae</taxon>
        <taxon>Latimeria</taxon>
    </lineage>
</organism>
<dbReference type="Ensembl" id="ENSLACT00000006082.1">
    <property type="protein sequence ID" value="ENSLACP00000006030.1"/>
    <property type="gene ID" value="ENSLACG00000005354.1"/>
</dbReference>
<dbReference type="InParanoid" id="H3A8Q9"/>
<keyword evidence="2" id="KW-1185">Reference proteome</keyword>
<dbReference type="eggNOG" id="ENOG502SFCF">
    <property type="taxonomic scope" value="Eukaryota"/>
</dbReference>
<accession>H3A8Q9</accession>
<evidence type="ECO:0000313" key="1">
    <source>
        <dbReference type="Ensembl" id="ENSLACP00000006030.1"/>
    </source>
</evidence>
<dbReference type="EMBL" id="AFYH01096428">
    <property type="status" value="NOT_ANNOTATED_CDS"/>
    <property type="molecule type" value="Genomic_DNA"/>
</dbReference>
<dbReference type="STRING" id="7897.ENSLACP00000006030"/>
<proteinExistence type="predicted"/>
<reference evidence="1" key="3">
    <citation type="submission" date="2025-09" db="UniProtKB">
        <authorList>
            <consortium name="Ensembl"/>
        </authorList>
    </citation>
    <scope>IDENTIFICATION</scope>
</reference>